<dbReference type="GO" id="GO:0005886">
    <property type="term" value="C:plasma membrane"/>
    <property type="evidence" value="ECO:0007669"/>
    <property type="project" value="TreeGrafter"/>
</dbReference>
<dbReference type="GO" id="GO:0015648">
    <property type="term" value="F:lipid-linked peptidoglycan transporter activity"/>
    <property type="evidence" value="ECO:0007669"/>
    <property type="project" value="TreeGrafter"/>
</dbReference>
<evidence type="ECO:0000256" key="17">
    <source>
        <dbReference type="SAM" id="Phobius"/>
    </source>
</evidence>
<evidence type="ECO:0000256" key="10">
    <source>
        <dbReference type="ARBA" id="ARBA00033270"/>
    </source>
</evidence>
<dbReference type="EC" id="2.4.99.28" evidence="14"/>
<evidence type="ECO:0000256" key="16">
    <source>
        <dbReference type="SAM" id="MobiDB-lite"/>
    </source>
</evidence>
<evidence type="ECO:0000256" key="11">
    <source>
        <dbReference type="ARBA" id="ARBA00038053"/>
    </source>
</evidence>
<evidence type="ECO:0000256" key="7">
    <source>
        <dbReference type="ARBA" id="ARBA00022989"/>
    </source>
</evidence>
<feature type="transmembrane region" description="Helical" evidence="17">
    <location>
        <begin position="12"/>
        <end position="30"/>
    </location>
</feature>
<evidence type="ECO:0000256" key="4">
    <source>
        <dbReference type="ARBA" id="ARBA00022692"/>
    </source>
</evidence>
<evidence type="ECO:0000313" key="18">
    <source>
        <dbReference type="EMBL" id="HIT38671.1"/>
    </source>
</evidence>
<evidence type="ECO:0000313" key="19">
    <source>
        <dbReference type="Proteomes" id="UP000886722"/>
    </source>
</evidence>
<evidence type="ECO:0000256" key="12">
    <source>
        <dbReference type="ARBA" id="ARBA00041185"/>
    </source>
</evidence>
<evidence type="ECO:0000256" key="2">
    <source>
        <dbReference type="ARBA" id="ARBA00022676"/>
    </source>
</evidence>
<dbReference type="Pfam" id="PF01098">
    <property type="entry name" value="FTSW_RODA_SPOVE"/>
    <property type="match status" value="1"/>
</dbReference>
<proteinExistence type="inferred from homology"/>
<keyword evidence="3" id="KW-0808">Transferase</keyword>
<feature type="transmembrane region" description="Helical" evidence="17">
    <location>
        <begin position="116"/>
        <end position="132"/>
    </location>
</feature>
<evidence type="ECO:0000256" key="14">
    <source>
        <dbReference type="ARBA" id="ARBA00044770"/>
    </source>
</evidence>
<feature type="transmembrane region" description="Helical" evidence="17">
    <location>
        <begin position="291"/>
        <end position="317"/>
    </location>
</feature>
<reference evidence="18" key="1">
    <citation type="submission" date="2020-10" db="EMBL/GenBank/DDBJ databases">
        <authorList>
            <person name="Gilroy R."/>
        </authorList>
    </citation>
    <scope>NUCLEOTIDE SEQUENCE</scope>
    <source>
        <strain evidence="18">21143</strain>
    </source>
</reference>
<feature type="transmembrane region" description="Helical" evidence="17">
    <location>
        <begin position="329"/>
        <end position="348"/>
    </location>
</feature>
<protein>
    <recommendedName>
        <fullName evidence="12">Probable peptidoglycan glycosyltransferase FtsW</fullName>
        <ecNumber evidence="14">2.4.99.28</ecNumber>
    </recommendedName>
    <alternativeName>
        <fullName evidence="13">Cell division protein FtsW</fullName>
    </alternativeName>
    <alternativeName>
        <fullName evidence="10">Cell wall polymerase</fullName>
    </alternativeName>
    <alternativeName>
        <fullName evidence="9">Peptidoglycan polymerase</fullName>
    </alternativeName>
</protein>
<dbReference type="GO" id="GO:0008360">
    <property type="term" value="P:regulation of cell shape"/>
    <property type="evidence" value="ECO:0007669"/>
    <property type="project" value="UniProtKB-KW"/>
</dbReference>
<dbReference type="Proteomes" id="UP000886722">
    <property type="component" value="Unassembled WGS sequence"/>
</dbReference>
<dbReference type="EMBL" id="DVKT01000006">
    <property type="protein sequence ID" value="HIT38671.1"/>
    <property type="molecule type" value="Genomic_DNA"/>
</dbReference>
<evidence type="ECO:0000256" key="3">
    <source>
        <dbReference type="ARBA" id="ARBA00022679"/>
    </source>
</evidence>
<feature type="transmembrane region" description="Helical" evidence="17">
    <location>
        <begin position="74"/>
        <end position="96"/>
    </location>
</feature>
<feature type="transmembrane region" description="Helical" evidence="17">
    <location>
        <begin position="188"/>
        <end position="207"/>
    </location>
</feature>
<dbReference type="GO" id="GO:0032153">
    <property type="term" value="C:cell division site"/>
    <property type="evidence" value="ECO:0007669"/>
    <property type="project" value="TreeGrafter"/>
</dbReference>
<comment type="subcellular location">
    <subcellularLocation>
        <location evidence="1">Membrane</location>
        <topology evidence="1">Multi-pass membrane protein</topology>
    </subcellularLocation>
</comment>
<dbReference type="PANTHER" id="PTHR30474:SF2">
    <property type="entry name" value="PEPTIDOGLYCAN GLYCOSYLTRANSFERASE FTSW-RELATED"/>
    <property type="match status" value="1"/>
</dbReference>
<dbReference type="AlphaFoldDB" id="A0A9D1GDA2"/>
<feature type="compositionally biased region" description="Acidic residues" evidence="16">
    <location>
        <begin position="400"/>
        <end position="409"/>
    </location>
</feature>
<dbReference type="GO" id="GO:0008955">
    <property type="term" value="F:peptidoglycan glycosyltransferase activity"/>
    <property type="evidence" value="ECO:0007669"/>
    <property type="project" value="UniProtKB-EC"/>
</dbReference>
<comment type="catalytic activity">
    <reaction evidence="15">
        <text>[GlcNAc-(1-&gt;4)-Mur2Ac(oyl-L-Ala-gamma-D-Glu-L-Lys-D-Ala-D-Ala)](n)-di-trans,octa-cis-undecaprenyl diphosphate + beta-D-GlcNAc-(1-&gt;4)-Mur2Ac(oyl-L-Ala-gamma-D-Glu-L-Lys-D-Ala-D-Ala)-di-trans,octa-cis-undecaprenyl diphosphate = [GlcNAc-(1-&gt;4)-Mur2Ac(oyl-L-Ala-gamma-D-Glu-L-Lys-D-Ala-D-Ala)](n+1)-di-trans,octa-cis-undecaprenyl diphosphate + di-trans,octa-cis-undecaprenyl diphosphate + H(+)</text>
        <dbReference type="Rhea" id="RHEA:23708"/>
        <dbReference type="Rhea" id="RHEA-COMP:9602"/>
        <dbReference type="Rhea" id="RHEA-COMP:9603"/>
        <dbReference type="ChEBI" id="CHEBI:15378"/>
        <dbReference type="ChEBI" id="CHEBI:58405"/>
        <dbReference type="ChEBI" id="CHEBI:60033"/>
        <dbReference type="ChEBI" id="CHEBI:78435"/>
        <dbReference type="EC" id="2.4.99.28"/>
    </reaction>
</comment>
<sequence length="419" mass="45940">MSENNTIFKGDRYLWGVYFLLCLISIVEVYSSSSFLTRRGGDFLGPAMRQISFVLAGTALVVIMHNLHYKWCKLLMAFLVPLSLVLMLWVDIFGSNVNDASRWLNIFGVSIQPSELAKLATIITLAFILAKFRSKETGSVTSGAFKWSLIVAGVFCFLIVVDNFSTAALLGLVSFCMMMVAGVETKKLLTLVAVAVVALAILIPVSVEIYEYEKREKEPFPFLGASRLSTVGGRTVRFVENFGKPAYEEPIGKDNYQPQHAYMAVANGGVFGVFLGNSRERDFLPQAFSDFIYAIIIEEMGLVGGIVIMLLYMSMLLRAGVIARRCDKAYPAFLITGLAMMIAFQALINMGVSVGLFPVTGQTLPLVSRGGTSFLITSAYFGIMLSVSRFAKQSGKNENVEEPLVEENGDISAPNPAQM</sequence>
<feature type="region of interest" description="Disordered" evidence="16">
    <location>
        <begin position="398"/>
        <end position="419"/>
    </location>
</feature>
<accession>A0A9D1GDA2</accession>
<feature type="transmembrane region" description="Helical" evidence="17">
    <location>
        <begin position="167"/>
        <end position="183"/>
    </location>
</feature>
<comment type="similarity">
    <text evidence="11">Belongs to the SEDS family. FtsW subfamily.</text>
</comment>
<reference evidence="18" key="2">
    <citation type="journal article" date="2021" name="PeerJ">
        <title>Extensive microbial diversity within the chicken gut microbiome revealed by metagenomics and culture.</title>
        <authorList>
            <person name="Gilroy R."/>
            <person name="Ravi A."/>
            <person name="Getino M."/>
            <person name="Pursley I."/>
            <person name="Horton D.L."/>
            <person name="Alikhan N.F."/>
            <person name="Baker D."/>
            <person name="Gharbi K."/>
            <person name="Hall N."/>
            <person name="Watson M."/>
            <person name="Adriaenssens E.M."/>
            <person name="Foster-Nyarko E."/>
            <person name="Jarju S."/>
            <person name="Secka A."/>
            <person name="Antonio M."/>
            <person name="Oren A."/>
            <person name="Chaudhuri R.R."/>
            <person name="La Ragione R."/>
            <person name="Hildebrand F."/>
            <person name="Pallen M.J."/>
        </authorList>
    </citation>
    <scope>NUCLEOTIDE SEQUENCE</scope>
    <source>
        <strain evidence="18">21143</strain>
    </source>
</reference>
<gene>
    <name evidence="18" type="ORF">IAD06_01340</name>
</gene>
<evidence type="ECO:0000256" key="6">
    <source>
        <dbReference type="ARBA" id="ARBA00022984"/>
    </source>
</evidence>
<evidence type="ECO:0000256" key="8">
    <source>
        <dbReference type="ARBA" id="ARBA00023136"/>
    </source>
</evidence>
<name>A0A9D1GDA2_9BACT</name>
<organism evidence="18 19">
    <name type="scientific">Candidatus Caccoplasma intestinavium</name>
    <dbReference type="NCBI Taxonomy" id="2840716"/>
    <lineage>
        <taxon>Bacteria</taxon>
        <taxon>Pseudomonadati</taxon>
        <taxon>Bacteroidota</taxon>
        <taxon>Bacteroidia</taxon>
        <taxon>Bacteroidales</taxon>
        <taxon>Bacteroidaceae</taxon>
        <taxon>Bacteroidaceae incertae sedis</taxon>
        <taxon>Candidatus Caccoplasma</taxon>
    </lineage>
</organism>
<keyword evidence="7 17" id="KW-1133">Transmembrane helix</keyword>
<evidence type="ECO:0000256" key="1">
    <source>
        <dbReference type="ARBA" id="ARBA00004141"/>
    </source>
</evidence>
<feature type="transmembrane region" description="Helical" evidence="17">
    <location>
        <begin position="368"/>
        <end position="387"/>
    </location>
</feature>
<keyword evidence="5" id="KW-0133">Cell shape</keyword>
<feature type="transmembrane region" description="Helical" evidence="17">
    <location>
        <begin position="144"/>
        <end position="161"/>
    </location>
</feature>
<keyword evidence="2" id="KW-0328">Glycosyltransferase</keyword>
<evidence type="ECO:0000256" key="13">
    <source>
        <dbReference type="ARBA" id="ARBA00041418"/>
    </source>
</evidence>
<evidence type="ECO:0000256" key="5">
    <source>
        <dbReference type="ARBA" id="ARBA00022960"/>
    </source>
</evidence>
<evidence type="ECO:0000256" key="9">
    <source>
        <dbReference type="ARBA" id="ARBA00032370"/>
    </source>
</evidence>
<keyword evidence="6" id="KW-0573">Peptidoglycan synthesis</keyword>
<dbReference type="InterPro" id="IPR001182">
    <property type="entry name" value="FtsW/RodA"/>
</dbReference>
<comment type="caution">
    <text evidence="18">The sequence shown here is derived from an EMBL/GenBank/DDBJ whole genome shotgun (WGS) entry which is preliminary data.</text>
</comment>
<dbReference type="GO" id="GO:0009252">
    <property type="term" value="P:peptidoglycan biosynthetic process"/>
    <property type="evidence" value="ECO:0007669"/>
    <property type="project" value="UniProtKB-KW"/>
</dbReference>
<evidence type="ECO:0000256" key="15">
    <source>
        <dbReference type="ARBA" id="ARBA00049902"/>
    </source>
</evidence>
<dbReference type="PANTHER" id="PTHR30474">
    <property type="entry name" value="CELL CYCLE PROTEIN"/>
    <property type="match status" value="1"/>
</dbReference>
<feature type="transmembrane region" description="Helical" evidence="17">
    <location>
        <begin position="50"/>
        <end position="67"/>
    </location>
</feature>
<dbReference type="GO" id="GO:0051301">
    <property type="term" value="P:cell division"/>
    <property type="evidence" value="ECO:0007669"/>
    <property type="project" value="InterPro"/>
</dbReference>
<keyword evidence="4 17" id="KW-0812">Transmembrane</keyword>
<keyword evidence="8 17" id="KW-0472">Membrane</keyword>